<name>D8JQ83_HYPDA</name>
<dbReference type="EMBL" id="CP002083">
    <property type="protein sequence ID" value="ADJ22004.1"/>
    <property type="molecule type" value="Genomic_DNA"/>
</dbReference>
<keyword evidence="3" id="KW-1185">Reference proteome</keyword>
<evidence type="ECO:0000313" key="2">
    <source>
        <dbReference type="EMBL" id="ADJ23404.1"/>
    </source>
</evidence>
<proteinExistence type="predicted"/>
<sequence length="258" mass="27010">MPDYVPPQNKKDSELTYRMSFLPFGTYANPDGTESLGLAIPGMIQEPINALSRLFGTPSNPGTFGQGPDAPGNADDMRTLLMSMYGGNAMNPAAAIPKGALSSGALREAPQRMYHGTAAAEDFRNFKPSSEGSFGPGVYLSESPAVASERALTDTGSRVFPVDAQGPFASVDDYLTALHGNGRDPVAAQQSLGQQGYTGVSGDLGSYGHPAPVTNVFQPGSIRSATTGETLYSDGLPSIWGNALAPSQDEPRNALLNY</sequence>
<dbReference type="AlphaFoldDB" id="D8JQ83"/>
<reference evidence="3" key="2">
    <citation type="journal article" date="2011" name="J. Bacteriol.">
        <title>Genome sequences of eight morphologically diverse alphaproteobacteria.</title>
        <authorList>
            <consortium name="US DOE Joint Genome Institute"/>
            <person name="Brown P.J."/>
            <person name="Kysela D.T."/>
            <person name="Buechlein A."/>
            <person name="Hemmerich C."/>
            <person name="Brun Y.V."/>
        </authorList>
    </citation>
    <scope>NUCLEOTIDE SEQUENCE [LARGE SCALE GENOMIC DNA]</scope>
    <source>
        <strain evidence="3">ATCC 51888 / DSM 1869 / NCIB 11706 / TK 0415</strain>
    </source>
</reference>
<gene>
    <name evidence="1" type="ordered locus">Hden_0178</name>
    <name evidence="2" type="ordered locus">Hden_1597</name>
</gene>
<dbReference type="EMBL" id="CP002083">
    <property type="protein sequence ID" value="ADJ23404.1"/>
    <property type="molecule type" value="Genomic_DNA"/>
</dbReference>
<dbReference type="STRING" id="582899.Hden_0178"/>
<evidence type="ECO:0000313" key="3">
    <source>
        <dbReference type="Proteomes" id="UP000002033"/>
    </source>
</evidence>
<dbReference type="KEGG" id="hdn:Hden_1597"/>
<accession>D8JQ83</accession>
<dbReference type="KEGG" id="hdn:Hden_0178"/>
<evidence type="ECO:0000313" key="1">
    <source>
        <dbReference type="EMBL" id="ADJ22004.1"/>
    </source>
</evidence>
<dbReference type="HOGENOM" id="CLU_1076780_0_0_5"/>
<organism evidence="1 3">
    <name type="scientific">Hyphomicrobium denitrificans (strain ATCC 51888 / DSM 1869 / NCIMB 11706 / TK 0415)</name>
    <dbReference type="NCBI Taxonomy" id="582899"/>
    <lineage>
        <taxon>Bacteria</taxon>
        <taxon>Pseudomonadati</taxon>
        <taxon>Pseudomonadota</taxon>
        <taxon>Alphaproteobacteria</taxon>
        <taxon>Hyphomicrobiales</taxon>
        <taxon>Hyphomicrobiaceae</taxon>
        <taxon>Hyphomicrobium</taxon>
    </lineage>
</organism>
<protein>
    <submittedName>
        <fullName evidence="1">Uncharacterized protein</fullName>
    </submittedName>
</protein>
<dbReference type="Proteomes" id="UP000002033">
    <property type="component" value="Chromosome"/>
</dbReference>
<reference evidence="1" key="1">
    <citation type="submission" date="2010-06" db="EMBL/GenBank/DDBJ databases">
        <title>Complete sequence of Hyphomicrobium denitrificans ATCC 51888.</title>
        <authorList>
            <consortium name="US DOE Joint Genome Institute"/>
            <person name="Lucas S."/>
            <person name="Copeland A."/>
            <person name="Lapidus A."/>
            <person name="Cheng J.-F."/>
            <person name="Bruce D."/>
            <person name="Goodwin L."/>
            <person name="Pitluck S."/>
            <person name="Held B."/>
            <person name="Detter J.C."/>
            <person name="Han C."/>
            <person name="Tapia R."/>
            <person name="Land M."/>
            <person name="Hauser L."/>
            <person name="Kyrpides N."/>
            <person name="Ivanova N."/>
            <person name="Brown P.J.B."/>
            <person name="Brun Y.V."/>
            <person name="Woyke T."/>
        </authorList>
    </citation>
    <scope>NUCLEOTIDE SEQUENCE</scope>
    <source>
        <strain evidence="1">ATCC 51888</strain>
    </source>
</reference>